<name>A0ABU3WVT7_9NOCA</name>
<dbReference type="Pfam" id="PF00072">
    <property type="entry name" value="Response_reg"/>
    <property type="match status" value="1"/>
</dbReference>
<organism evidence="9 10">
    <name type="scientific">Rhodococcus zopfii</name>
    <dbReference type="NCBI Taxonomy" id="43772"/>
    <lineage>
        <taxon>Bacteria</taxon>
        <taxon>Bacillati</taxon>
        <taxon>Actinomycetota</taxon>
        <taxon>Actinomycetes</taxon>
        <taxon>Mycobacteriales</taxon>
        <taxon>Nocardiaceae</taxon>
        <taxon>Rhodococcus</taxon>
    </lineage>
</organism>
<dbReference type="Proteomes" id="UP001275440">
    <property type="component" value="Unassembled WGS sequence"/>
</dbReference>
<evidence type="ECO:0000256" key="2">
    <source>
        <dbReference type="ARBA" id="ARBA00023015"/>
    </source>
</evidence>
<reference evidence="9 10" key="1">
    <citation type="submission" date="2019-10" db="EMBL/GenBank/DDBJ databases">
        <title>Draft Genome Assembly of Rhodococcus zopfii DSM44189.</title>
        <authorList>
            <person name="Sutton J.M."/>
            <person name="Akob D.M."/>
            <person name="Bushman T.J."/>
        </authorList>
    </citation>
    <scope>NUCLEOTIDE SEQUENCE [LARGE SCALE GENOMIC DNA]</scope>
    <source>
        <strain evidence="9 10">DSM 44189</strain>
    </source>
</reference>
<dbReference type="CDD" id="cd00383">
    <property type="entry name" value="trans_reg_C"/>
    <property type="match status" value="1"/>
</dbReference>
<comment type="caution">
    <text evidence="9">The sequence shown here is derived from an EMBL/GenBank/DDBJ whole genome shotgun (WGS) entry which is preliminary data.</text>
</comment>
<protein>
    <submittedName>
        <fullName evidence="9">Response regulator transcription factor</fullName>
    </submittedName>
</protein>
<keyword evidence="10" id="KW-1185">Reference proteome</keyword>
<proteinExistence type="predicted"/>
<keyword evidence="1 5" id="KW-0597">Phosphoprotein</keyword>
<evidence type="ECO:0000256" key="5">
    <source>
        <dbReference type="PROSITE-ProRule" id="PRU00169"/>
    </source>
</evidence>
<keyword evidence="3 6" id="KW-0238">DNA-binding</keyword>
<accession>A0ABU3WVT7</accession>
<dbReference type="Gene3D" id="1.10.10.10">
    <property type="entry name" value="Winged helix-like DNA-binding domain superfamily/Winged helix DNA-binding domain"/>
    <property type="match status" value="1"/>
</dbReference>
<evidence type="ECO:0000313" key="10">
    <source>
        <dbReference type="Proteomes" id="UP001275440"/>
    </source>
</evidence>
<dbReference type="Gene3D" id="6.10.250.690">
    <property type="match status" value="1"/>
</dbReference>
<dbReference type="PANTHER" id="PTHR48111">
    <property type="entry name" value="REGULATOR OF RPOS"/>
    <property type="match status" value="1"/>
</dbReference>
<dbReference type="InterPro" id="IPR001789">
    <property type="entry name" value="Sig_transdc_resp-reg_receiver"/>
</dbReference>
<dbReference type="SUPFAM" id="SSF52172">
    <property type="entry name" value="CheY-like"/>
    <property type="match status" value="1"/>
</dbReference>
<dbReference type="PROSITE" id="PS51755">
    <property type="entry name" value="OMPR_PHOB"/>
    <property type="match status" value="1"/>
</dbReference>
<feature type="domain" description="OmpR/PhoB-type" evidence="8">
    <location>
        <begin position="127"/>
        <end position="226"/>
    </location>
</feature>
<dbReference type="PROSITE" id="PS50110">
    <property type="entry name" value="RESPONSE_REGULATORY"/>
    <property type="match status" value="1"/>
</dbReference>
<evidence type="ECO:0000313" key="9">
    <source>
        <dbReference type="EMBL" id="MDV2478109.1"/>
    </source>
</evidence>
<keyword evidence="4" id="KW-0804">Transcription</keyword>
<dbReference type="CDD" id="cd17574">
    <property type="entry name" value="REC_OmpR"/>
    <property type="match status" value="1"/>
</dbReference>
<keyword evidence="2" id="KW-0805">Transcription regulation</keyword>
<evidence type="ECO:0000256" key="6">
    <source>
        <dbReference type="PROSITE-ProRule" id="PRU01091"/>
    </source>
</evidence>
<dbReference type="EMBL" id="WBMO01000005">
    <property type="protein sequence ID" value="MDV2478109.1"/>
    <property type="molecule type" value="Genomic_DNA"/>
</dbReference>
<gene>
    <name evidence="9" type="ORF">F8M49_26810</name>
</gene>
<dbReference type="InterPro" id="IPR039420">
    <property type="entry name" value="WalR-like"/>
</dbReference>
<dbReference type="PANTHER" id="PTHR48111:SF4">
    <property type="entry name" value="DNA-BINDING DUAL TRANSCRIPTIONAL REGULATOR OMPR"/>
    <property type="match status" value="1"/>
</dbReference>
<dbReference type="InterPro" id="IPR036388">
    <property type="entry name" value="WH-like_DNA-bd_sf"/>
</dbReference>
<sequence>MLRSVLVVDDEPHIRRVLRGYLEADGYNVTEVGTGTEALTLIESRSPDLVLLDVRLPDIDGFEVLRRIRQFSDVYVVLVTARAEEVDKLVGLAVGADDYITKPFAPREVAARVRAVLRRARGAPDAPSRVSISGLTVDPDTREVTVDSTPVELSALEFDLLLAMARSPGRVYSRRQLLEKVWDGDFYGDERVVDVHIRSIRRALGDDAADPRFIGTVRGVGYKFVATSGADR</sequence>
<feature type="DNA-binding region" description="OmpR/PhoB-type" evidence="6">
    <location>
        <begin position="127"/>
        <end position="226"/>
    </location>
</feature>
<feature type="modified residue" description="4-aspartylphosphate" evidence="5">
    <location>
        <position position="53"/>
    </location>
</feature>
<evidence type="ECO:0000256" key="1">
    <source>
        <dbReference type="ARBA" id="ARBA00022553"/>
    </source>
</evidence>
<dbReference type="InterPro" id="IPR011006">
    <property type="entry name" value="CheY-like_superfamily"/>
</dbReference>
<evidence type="ECO:0000256" key="4">
    <source>
        <dbReference type="ARBA" id="ARBA00023163"/>
    </source>
</evidence>
<dbReference type="Gene3D" id="3.40.50.2300">
    <property type="match status" value="1"/>
</dbReference>
<evidence type="ECO:0000259" key="8">
    <source>
        <dbReference type="PROSITE" id="PS51755"/>
    </source>
</evidence>
<dbReference type="Pfam" id="PF00486">
    <property type="entry name" value="Trans_reg_C"/>
    <property type="match status" value="1"/>
</dbReference>
<dbReference type="SMART" id="SM00862">
    <property type="entry name" value="Trans_reg_C"/>
    <property type="match status" value="1"/>
</dbReference>
<evidence type="ECO:0000259" key="7">
    <source>
        <dbReference type="PROSITE" id="PS50110"/>
    </source>
</evidence>
<dbReference type="SMART" id="SM00448">
    <property type="entry name" value="REC"/>
    <property type="match status" value="1"/>
</dbReference>
<dbReference type="RefSeq" id="WP_072814836.1">
    <property type="nucleotide sequence ID" value="NZ_JAHWLX010000263.1"/>
</dbReference>
<evidence type="ECO:0000256" key="3">
    <source>
        <dbReference type="ARBA" id="ARBA00023125"/>
    </source>
</evidence>
<dbReference type="InterPro" id="IPR001867">
    <property type="entry name" value="OmpR/PhoB-type_DNA-bd"/>
</dbReference>
<feature type="domain" description="Response regulatory" evidence="7">
    <location>
        <begin position="4"/>
        <end position="117"/>
    </location>
</feature>